<feature type="transmembrane region" description="Helical" evidence="7">
    <location>
        <begin position="31"/>
        <end position="53"/>
    </location>
</feature>
<dbReference type="Pfam" id="PF04226">
    <property type="entry name" value="Transgly_assoc"/>
    <property type="match status" value="1"/>
</dbReference>
<organism evidence="8 9">
    <name type="scientific">Sphingomonas canadensis</name>
    <dbReference type="NCBI Taxonomy" id="1219257"/>
    <lineage>
        <taxon>Bacteria</taxon>
        <taxon>Pseudomonadati</taxon>
        <taxon>Pseudomonadota</taxon>
        <taxon>Alphaproteobacteria</taxon>
        <taxon>Sphingomonadales</taxon>
        <taxon>Sphingomonadaceae</taxon>
        <taxon>Sphingomonas</taxon>
    </lineage>
</organism>
<evidence type="ECO:0000256" key="1">
    <source>
        <dbReference type="ARBA" id="ARBA00004651"/>
    </source>
</evidence>
<evidence type="ECO:0000313" key="8">
    <source>
        <dbReference type="EMBL" id="MFD0945085.1"/>
    </source>
</evidence>
<keyword evidence="6 7" id="KW-0472">Membrane</keyword>
<accession>A0ABW3H309</accession>
<keyword evidence="3" id="KW-1003">Cell membrane</keyword>
<keyword evidence="9" id="KW-1185">Reference proteome</keyword>
<dbReference type="EMBL" id="JBHTJG010000001">
    <property type="protein sequence ID" value="MFD0945085.1"/>
    <property type="molecule type" value="Genomic_DNA"/>
</dbReference>
<dbReference type="RefSeq" id="WP_264942649.1">
    <property type="nucleotide sequence ID" value="NZ_JAPDRA010000001.1"/>
</dbReference>
<feature type="transmembrane region" description="Helical" evidence="7">
    <location>
        <begin position="65"/>
        <end position="85"/>
    </location>
</feature>
<sequence>MLPDNILGWLVVGVVAGALGKLIMPGKDPGGLIVTILLGIAGAYLAYVVIPLIGLAEWIAEPSWFKTIVASTIGAVVLLGLYRVVMAKRR</sequence>
<evidence type="ECO:0000256" key="6">
    <source>
        <dbReference type="ARBA" id="ARBA00023136"/>
    </source>
</evidence>
<keyword evidence="5 7" id="KW-1133">Transmembrane helix</keyword>
<dbReference type="PANTHER" id="PTHR33884">
    <property type="entry name" value="UPF0410 PROTEIN YMGE"/>
    <property type="match status" value="1"/>
</dbReference>
<evidence type="ECO:0000256" key="7">
    <source>
        <dbReference type="SAM" id="Phobius"/>
    </source>
</evidence>
<dbReference type="Proteomes" id="UP001596977">
    <property type="component" value="Unassembled WGS sequence"/>
</dbReference>
<evidence type="ECO:0000313" key="9">
    <source>
        <dbReference type="Proteomes" id="UP001596977"/>
    </source>
</evidence>
<dbReference type="PANTHER" id="PTHR33884:SF3">
    <property type="entry name" value="UPF0410 PROTEIN YMGE"/>
    <property type="match status" value="1"/>
</dbReference>
<comment type="similarity">
    <text evidence="2">Belongs to the UPF0410 family.</text>
</comment>
<protein>
    <submittedName>
        <fullName evidence="8">GlsB/YeaQ/YmgE family stress response membrane protein</fullName>
    </submittedName>
</protein>
<dbReference type="InterPro" id="IPR007341">
    <property type="entry name" value="Transgly_assoc"/>
</dbReference>
<evidence type="ECO:0000256" key="4">
    <source>
        <dbReference type="ARBA" id="ARBA00022692"/>
    </source>
</evidence>
<evidence type="ECO:0000256" key="2">
    <source>
        <dbReference type="ARBA" id="ARBA00011006"/>
    </source>
</evidence>
<gene>
    <name evidence="8" type="ORF">ACFQ1E_01910</name>
</gene>
<comment type="subcellular location">
    <subcellularLocation>
        <location evidence="1">Cell membrane</location>
        <topology evidence="1">Multi-pass membrane protein</topology>
    </subcellularLocation>
</comment>
<comment type="caution">
    <text evidence="8">The sequence shown here is derived from an EMBL/GenBank/DDBJ whole genome shotgun (WGS) entry which is preliminary data.</text>
</comment>
<evidence type="ECO:0000256" key="3">
    <source>
        <dbReference type="ARBA" id="ARBA00022475"/>
    </source>
</evidence>
<feature type="transmembrane region" description="Helical" evidence="7">
    <location>
        <begin position="6"/>
        <end position="24"/>
    </location>
</feature>
<evidence type="ECO:0000256" key="5">
    <source>
        <dbReference type="ARBA" id="ARBA00022989"/>
    </source>
</evidence>
<proteinExistence type="inferred from homology"/>
<reference evidence="9" key="1">
    <citation type="journal article" date="2019" name="Int. J. Syst. Evol. Microbiol.">
        <title>The Global Catalogue of Microorganisms (GCM) 10K type strain sequencing project: providing services to taxonomists for standard genome sequencing and annotation.</title>
        <authorList>
            <consortium name="The Broad Institute Genomics Platform"/>
            <consortium name="The Broad Institute Genome Sequencing Center for Infectious Disease"/>
            <person name="Wu L."/>
            <person name="Ma J."/>
        </authorList>
    </citation>
    <scope>NUCLEOTIDE SEQUENCE [LARGE SCALE GENOMIC DNA]</scope>
    <source>
        <strain evidence="9">CCUG 62982</strain>
    </source>
</reference>
<name>A0ABW3H309_9SPHN</name>
<keyword evidence="4 7" id="KW-0812">Transmembrane</keyword>